<proteinExistence type="predicted"/>
<organism evidence="1 2">
    <name type="scientific">Mycobacterium simulans</name>
    <dbReference type="NCBI Taxonomy" id="627089"/>
    <lineage>
        <taxon>Bacteria</taxon>
        <taxon>Bacillati</taxon>
        <taxon>Actinomycetota</taxon>
        <taxon>Actinomycetes</taxon>
        <taxon>Mycobacteriales</taxon>
        <taxon>Mycobacteriaceae</taxon>
        <taxon>Mycobacterium</taxon>
    </lineage>
</organism>
<dbReference type="Proteomes" id="UP000554965">
    <property type="component" value="Unassembled WGS sequence"/>
</dbReference>
<gene>
    <name evidence="1" type="ORF">MSIMFB_03247</name>
</gene>
<comment type="caution">
    <text evidence="1">The sequence shown here is derived from an EMBL/GenBank/DDBJ whole genome shotgun (WGS) entry which is preliminary data.</text>
</comment>
<name>A0A7Z7IM72_9MYCO</name>
<reference evidence="1 2" key="1">
    <citation type="submission" date="2017-10" db="EMBL/GenBank/DDBJ databases">
        <authorList>
            <consortium name="Urmite Genomes"/>
        </authorList>
    </citation>
    <scope>NUCLEOTIDE SEQUENCE [LARGE SCALE GENOMIC DNA]</scope>
    <source>
        <strain evidence="1 2">FB-527</strain>
    </source>
</reference>
<evidence type="ECO:0000313" key="1">
    <source>
        <dbReference type="EMBL" id="SOJ55768.1"/>
    </source>
</evidence>
<dbReference type="AlphaFoldDB" id="A0A7Z7IM72"/>
<protein>
    <submittedName>
        <fullName evidence="1">Uncharacterized protein</fullName>
    </submittedName>
</protein>
<keyword evidence="2" id="KW-1185">Reference proteome</keyword>
<evidence type="ECO:0000313" key="2">
    <source>
        <dbReference type="Proteomes" id="UP000554965"/>
    </source>
</evidence>
<dbReference type="EMBL" id="OCTY01000002">
    <property type="protein sequence ID" value="SOJ55768.1"/>
    <property type="molecule type" value="Genomic_DNA"/>
</dbReference>
<sequence>MNPVAGKMMRSLTWWPVSHRCVVMASRPETTIWSWSARWVMAPSKGWSGRSSPAALTSALVAGVSQYRRCSKG</sequence>
<accession>A0A7Z7IM72</accession>